<dbReference type="RefSeq" id="WP_057872648.1">
    <property type="nucleotide sequence ID" value="NZ_AZGB01000027.1"/>
</dbReference>
<dbReference type="GeneID" id="98319954"/>
<organism evidence="2 3">
    <name type="scientific">Liquorilactobacillus ghanensis DSM 18630</name>
    <dbReference type="NCBI Taxonomy" id="1423750"/>
    <lineage>
        <taxon>Bacteria</taxon>
        <taxon>Bacillati</taxon>
        <taxon>Bacillota</taxon>
        <taxon>Bacilli</taxon>
        <taxon>Lactobacillales</taxon>
        <taxon>Lactobacillaceae</taxon>
        <taxon>Liquorilactobacillus</taxon>
    </lineage>
</organism>
<reference evidence="2 3" key="1">
    <citation type="journal article" date="2015" name="Genome Announc.">
        <title>Expanding the biotechnology potential of lactobacilli through comparative genomics of 213 strains and associated genera.</title>
        <authorList>
            <person name="Sun Z."/>
            <person name="Harris H.M."/>
            <person name="McCann A."/>
            <person name="Guo C."/>
            <person name="Argimon S."/>
            <person name="Zhang W."/>
            <person name="Yang X."/>
            <person name="Jeffery I.B."/>
            <person name="Cooney J.C."/>
            <person name="Kagawa T.F."/>
            <person name="Liu W."/>
            <person name="Song Y."/>
            <person name="Salvetti E."/>
            <person name="Wrobel A."/>
            <person name="Rasinkangas P."/>
            <person name="Parkhill J."/>
            <person name="Rea M.C."/>
            <person name="O'Sullivan O."/>
            <person name="Ritari J."/>
            <person name="Douillard F.P."/>
            <person name="Paul Ross R."/>
            <person name="Yang R."/>
            <person name="Briner A.E."/>
            <person name="Felis G.E."/>
            <person name="de Vos W.M."/>
            <person name="Barrangou R."/>
            <person name="Klaenhammer T.R."/>
            <person name="Caufield P.W."/>
            <person name="Cui Y."/>
            <person name="Zhang H."/>
            <person name="O'Toole P.W."/>
        </authorList>
    </citation>
    <scope>NUCLEOTIDE SEQUENCE [LARGE SCALE GENOMIC DNA]</scope>
    <source>
        <strain evidence="2 3">DSM 18630</strain>
    </source>
</reference>
<dbReference type="Proteomes" id="UP000051451">
    <property type="component" value="Unassembled WGS sequence"/>
</dbReference>
<evidence type="ECO:0000256" key="1">
    <source>
        <dbReference type="SAM" id="Phobius"/>
    </source>
</evidence>
<dbReference type="AlphaFoldDB" id="A0A0R1VG28"/>
<keyword evidence="1" id="KW-0812">Transmembrane</keyword>
<keyword evidence="3" id="KW-1185">Reference proteome</keyword>
<proteinExistence type="predicted"/>
<accession>A0A0R1VG28</accession>
<dbReference type="STRING" id="1423750.FC89_GL002299"/>
<dbReference type="EMBL" id="AZGB01000027">
    <property type="protein sequence ID" value="KRM04608.1"/>
    <property type="molecule type" value="Genomic_DNA"/>
</dbReference>
<feature type="transmembrane region" description="Helical" evidence="1">
    <location>
        <begin position="124"/>
        <end position="153"/>
    </location>
</feature>
<gene>
    <name evidence="2" type="ORF">FC89_GL002299</name>
</gene>
<evidence type="ECO:0000313" key="2">
    <source>
        <dbReference type="EMBL" id="KRM04608.1"/>
    </source>
</evidence>
<sequence>MNRKYGNPNSLIQSDLTSDNFKINVNSQELPSFSKVANHLLSSRTASKQFLRDPTKYMISNGCSKIDSLNITDNNFDVLRVISDEDLNDAVQKRDAQFFVETMIRLEKLPKYFIQRTQMEPRAAWVPVIVTPAVAYTSFGAVAWVVAAVAALVKVGVKGAFTPVYKSTVLQPDIAWVLSMAVLMADSRFAHQVDDVLWARFLKEIKSISQESDSHQITKDALL</sequence>
<protein>
    <submittedName>
        <fullName evidence="2">Uncharacterized protein</fullName>
    </submittedName>
</protein>
<comment type="caution">
    <text evidence="2">The sequence shown here is derived from an EMBL/GenBank/DDBJ whole genome shotgun (WGS) entry which is preliminary data.</text>
</comment>
<keyword evidence="1" id="KW-1133">Transmembrane helix</keyword>
<dbReference type="PATRIC" id="fig|1423750.3.peg.2341"/>
<name>A0A0R1VG28_9LACO</name>
<dbReference type="OrthoDB" id="9934189at2"/>
<evidence type="ECO:0000313" key="3">
    <source>
        <dbReference type="Proteomes" id="UP000051451"/>
    </source>
</evidence>
<keyword evidence="1" id="KW-0472">Membrane</keyword>